<accession>A0ABP8ZF54</accession>
<dbReference type="PANTHER" id="PTHR43072:SF23">
    <property type="entry name" value="UPF0039 PROTEIN C11D3.02C"/>
    <property type="match status" value="1"/>
</dbReference>
<keyword evidence="2" id="KW-0012">Acyltransferase</keyword>
<evidence type="ECO:0000313" key="4">
    <source>
        <dbReference type="EMBL" id="GAA4754691.1"/>
    </source>
</evidence>
<protein>
    <submittedName>
        <fullName evidence="4">GNAT family N-acetyltransferase</fullName>
    </submittedName>
</protein>
<reference evidence="5" key="1">
    <citation type="journal article" date="2019" name="Int. J. Syst. Evol. Microbiol.">
        <title>The Global Catalogue of Microorganisms (GCM) 10K type strain sequencing project: providing services to taxonomists for standard genome sequencing and annotation.</title>
        <authorList>
            <consortium name="The Broad Institute Genomics Platform"/>
            <consortium name="The Broad Institute Genome Sequencing Center for Infectious Disease"/>
            <person name="Wu L."/>
            <person name="Ma J."/>
        </authorList>
    </citation>
    <scope>NUCLEOTIDE SEQUENCE [LARGE SCALE GENOMIC DNA]</scope>
    <source>
        <strain evidence="5">JCM 19015</strain>
    </source>
</reference>
<dbReference type="InterPro" id="IPR016181">
    <property type="entry name" value="Acyl_CoA_acyltransferase"/>
</dbReference>
<dbReference type="SUPFAM" id="SSF55729">
    <property type="entry name" value="Acyl-CoA N-acyltransferases (Nat)"/>
    <property type="match status" value="1"/>
</dbReference>
<keyword evidence="5" id="KW-1185">Reference proteome</keyword>
<dbReference type="InterPro" id="IPR000182">
    <property type="entry name" value="GNAT_dom"/>
</dbReference>
<dbReference type="PROSITE" id="PS51186">
    <property type="entry name" value="GNAT"/>
    <property type="match status" value="1"/>
</dbReference>
<dbReference type="Gene3D" id="3.40.630.30">
    <property type="match status" value="1"/>
</dbReference>
<evidence type="ECO:0000259" key="3">
    <source>
        <dbReference type="PROSITE" id="PS51186"/>
    </source>
</evidence>
<keyword evidence="1" id="KW-0808">Transferase</keyword>
<dbReference type="PANTHER" id="PTHR43072">
    <property type="entry name" value="N-ACETYLTRANSFERASE"/>
    <property type="match status" value="1"/>
</dbReference>
<name>A0ABP8ZF54_9MICO</name>
<sequence>MTNLRAMRPEDWPAVEAIYAEGIATGHATFEAEPPDWERFNAGRLQDHRLVAVVGDEVVGWAAVSAVSTRPAYAGVVEHSMYISRAARGQGIGHALLAALIFSTERADIWTLQSSVFPENTASLALHAAHGFRQAGHRERIARMTYGPQAGQWRDTVSLERRSATAGL</sequence>
<comment type="caution">
    <text evidence="4">The sequence shown here is derived from an EMBL/GenBank/DDBJ whole genome shotgun (WGS) entry which is preliminary data.</text>
</comment>
<proteinExistence type="predicted"/>
<evidence type="ECO:0000256" key="2">
    <source>
        <dbReference type="ARBA" id="ARBA00023315"/>
    </source>
</evidence>
<evidence type="ECO:0000256" key="1">
    <source>
        <dbReference type="ARBA" id="ARBA00022679"/>
    </source>
</evidence>
<gene>
    <name evidence="4" type="ORF">GCM10025783_29730</name>
</gene>
<dbReference type="Pfam" id="PF00583">
    <property type="entry name" value="Acetyltransf_1"/>
    <property type="match status" value="1"/>
</dbReference>
<feature type="domain" description="N-acetyltransferase" evidence="3">
    <location>
        <begin position="2"/>
        <end position="149"/>
    </location>
</feature>
<dbReference type="EMBL" id="BAABLP010000007">
    <property type="protein sequence ID" value="GAA4754691.1"/>
    <property type="molecule type" value="Genomic_DNA"/>
</dbReference>
<dbReference type="Proteomes" id="UP001500121">
    <property type="component" value="Unassembled WGS sequence"/>
</dbReference>
<organism evidence="4 5">
    <name type="scientific">Amnibacterium soli</name>
    <dbReference type="NCBI Taxonomy" id="1282736"/>
    <lineage>
        <taxon>Bacteria</taxon>
        <taxon>Bacillati</taxon>
        <taxon>Actinomycetota</taxon>
        <taxon>Actinomycetes</taxon>
        <taxon>Micrococcales</taxon>
        <taxon>Microbacteriaceae</taxon>
        <taxon>Amnibacterium</taxon>
    </lineage>
</organism>
<dbReference type="CDD" id="cd04301">
    <property type="entry name" value="NAT_SF"/>
    <property type="match status" value="1"/>
</dbReference>
<evidence type="ECO:0000313" key="5">
    <source>
        <dbReference type="Proteomes" id="UP001500121"/>
    </source>
</evidence>